<evidence type="ECO:0000256" key="1">
    <source>
        <dbReference type="ARBA" id="ARBA00001957"/>
    </source>
</evidence>
<dbReference type="NCBIfam" id="TIGR01733">
    <property type="entry name" value="AA-adenyl-dom"/>
    <property type="match status" value="2"/>
</dbReference>
<dbReference type="Gene3D" id="3.30.300.30">
    <property type="match status" value="2"/>
</dbReference>
<protein>
    <submittedName>
        <fullName evidence="7">Amino acid adenylation domain-containing protein</fullName>
    </submittedName>
</protein>
<feature type="domain" description="Carrier" evidence="6">
    <location>
        <begin position="1812"/>
        <end position="1889"/>
    </location>
</feature>
<keyword evidence="5" id="KW-0045">Antibiotic biosynthesis</keyword>
<dbReference type="SUPFAM" id="SSF52777">
    <property type="entry name" value="CoA-dependent acyltransferases"/>
    <property type="match status" value="5"/>
</dbReference>
<dbReference type="SMART" id="SM01294">
    <property type="entry name" value="PKS_PP_betabranch"/>
    <property type="match status" value="1"/>
</dbReference>
<sequence>MNFSKRLLLKNGKFQKEKEYWEKKLSGGIYPSTLPADRKYAGGLKPSTETINFSIPNSVLTKMDRISNGSEMGIFLLVTSSMNAVLSQYSNEEVIVIGTPVFKHEYETGDFINDRLAIINHLNEEMTWKEFLLQVQQTIKEANEHQNFPYEELVNVADTAYHKDSSVFKTFLMFEHLHSTIRHDLENQHLILSFQRSDGELRSRIQYRSDLYHEETIKRFFQQIILALESFCENANEKVSDSALITEEEENQILEKFNQKSETTYHDIQPQTLHQLFEQSVVHYSEKTALVFKNEKVSYQDLNHKSNQLSRKLLDLGVNQQDYVGIMIDNSIEMVIGILAILKAGAAYVPLDPLYPANRIDFMLKDSNIRILLTSSRLEQAYNALDYSHEVVCVDDPSMYAGEGTNLHLADSEAPAYVIYTSGSTGKPKGVSIDHQAVVHYVEQFIQEFQLNKSDGFLLHSSFAFDASIEQLFPILLVGGKLVIPEKDIVMDIPRLATLIETEGVSMVSSTPLILNEFNKQRPLSGVRTFIGGGDVLKKEHISNLVTYSTVYNTYGPTEATVCATFHKVDPEVNGKILIGRPIPDKSVYILNKKGKLVPIGVPGEIYLSGKGLSKGYLNRPEITKESFVDDPFKPGQKMYKTGDVGRWHQDGSIEFIGRIGNQVNIRGYRVELEEIEKTLLHHPEIREAVVINSVNSVGNEVLCAYYIANHHQSPILLENHLREHLPPYMIPTDFIELDLFPSTVNGKLDYSALPKPKTVRNSVEGMKKPSNSIEKRLLTIWSEVLGIEEEVINIEDDFFKLGGHSLKATILIAHIYKELKVEIPIREFFQEPTIISLAQYIQTVRKRKYEPIEPLKQQEYYPVSAAQKRLLTIAKLDESSSNYNISGAFMIEGLLDQKRFEQAFHSLVKRHESLRTSFQYADFEAKQVVHEKVDFQIHRIKASEEELAHVIPTFVIPFDLEKAPLFRVKLVEIHERKHLFFIDLHHNIADGYSIDVLIKEFAEIYEGRELLEPLVHYKDYASWQNQFLSSEALQQQETYWLNRLQGDIPVLQLPTDYPRPSVLTHKGDMVTVQIEHSLLRDLQRMAAEKGMTLYMVLLAAYNVLLSKYCNQEDTIVGTPISGRNHPDVGNMVGMFVNTLVLRNFPENEKPFIQFLDEVKQSTLAAFENQDYPFELLVNKLNVERDTSRNPIFDTVFTFQDVSYAQLKIDDLRVSQWEVKPQASKFDLSLYMTQTENGLEAQFEYMTELFSRDSIQRLSRHFVHILEVITSSPEITIADITMTGHEEESGLLHDFNQTQYDFDNHLLMHEIFEKHAEKTPNKIALQFAGGTMTYQELNQQANGLANKLRKQGVKAEVLVGCAMERSFEMVKSILAILKAGGAYVPVDPHHPSNRIENIILDSQPCMLLTQSKFKERFSSYHENILVVDDKMDPQEDVTNLDRVSTLENLAYVIYTSGSTGKPKGVMIEHRNIVNTLFGLQRRFLFTEEDAYLLKAPFVFDASVAELFGWMIAGGRLVILEPELEKDPMAIYWTIQKDRATHVNFVPSMFQAFIEMIPEDMLQELTNIKYIFLGGEAVTSKLAKKAMKLMPKTKIMNLYGPTEACIYTTGYSLDHSLESSIVPIGKPLDNVEVFVLNDARQLQPIGIPGELCIAGKGVARGYLYDEKKTNEKFIPHPFKQDGVLYKTGDLVRWLPDGNIEYLGRKDFQIKIRGYRVEIGEIQYIIMQREGVREAVIIGREDAYGRKYICAYIVADREYSHKEWHHYLIDKLPEYMIPTHFAHLDSMPLSPNGKLDRKALPEVETTSLIEDYVVPRSETEEQLVEIWSEVLGMDSHQIGITQNFFESGGHSLNAITLVTKLNKTFHKEISLRDIFKLPTIELLSVHLENSKELLHKHIPRAGKREYYPLSNVQKRLFILEQTRQLGISYNMPVLLEIQGALDRNKLEMVLHELIQRHEAFRTSFDFINGVFVQKIHEVIPFVLEYETINELEIDENIEKFITPFDLTKAPLIRAKLFEVNQSKFIFCLDAHHIIADGSSLQLLLNEIIVLYRGEQLPELSLQYKDYAVWQQSEEFKEVLEKQEMYWRDLYKEDIKLERIPFDYPESDPALGGRKVLHYALNQEVSQQLVNLAKEDNTTLYQLFFTVYSILVSKYSGSDDVIIGTPTAGRTHADVEKIVGMFVNTLAIRNQPKPELTFNDFLSQVKENTILAFENQDYPYEMLLDTLQFSNMANAQGIIHTMFIYKEDKLHNHYSEIDGMRLTEYPYENGKAKFDLTINVVEKGNQFYLDIVYQNHLYKIDTISQLAEDMELIAEQVAQDGNIKIGDIRVERKILSEEITFPDELTFSF</sequence>
<feature type="domain" description="Carrier" evidence="6">
    <location>
        <begin position="769"/>
        <end position="846"/>
    </location>
</feature>
<comment type="similarity">
    <text evidence="2">Belongs to the ATP-dependent AMP-binding enzyme family.</text>
</comment>
<comment type="cofactor">
    <cofactor evidence="1">
        <name>pantetheine 4'-phosphate</name>
        <dbReference type="ChEBI" id="CHEBI:47942"/>
    </cofactor>
</comment>
<dbReference type="InterPro" id="IPR010071">
    <property type="entry name" value="AA_adenyl_dom"/>
</dbReference>
<dbReference type="Gene3D" id="3.30.559.30">
    <property type="entry name" value="Nonribosomal peptide synthetase, condensation domain"/>
    <property type="match status" value="3"/>
</dbReference>
<dbReference type="PROSITE" id="PS00455">
    <property type="entry name" value="AMP_BINDING"/>
    <property type="match status" value="2"/>
</dbReference>
<dbReference type="Pfam" id="PF00501">
    <property type="entry name" value="AMP-binding"/>
    <property type="match status" value="2"/>
</dbReference>
<dbReference type="InterPro" id="IPR001242">
    <property type="entry name" value="Condensation_dom"/>
</dbReference>
<evidence type="ECO:0000259" key="6">
    <source>
        <dbReference type="PROSITE" id="PS50075"/>
    </source>
</evidence>
<dbReference type="Pfam" id="PF00550">
    <property type="entry name" value="PP-binding"/>
    <property type="match status" value="2"/>
</dbReference>
<dbReference type="Gene3D" id="3.40.50.980">
    <property type="match status" value="4"/>
</dbReference>
<gene>
    <name evidence="7" type="ORF">J2S19_004194</name>
</gene>
<dbReference type="InterPro" id="IPR036736">
    <property type="entry name" value="ACP-like_sf"/>
</dbReference>
<dbReference type="InterPro" id="IPR025110">
    <property type="entry name" value="AMP-bd_C"/>
</dbReference>
<dbReference type="InterPro" id="IPR045851">
    <property type="entry name" value="AMP-bd_C_sf"/>
</dbReference>
<keyword evidence="4" id="KW-0597">Phosphoprotein</keyword>
<dbReference type="PROSITE" id="PS50075">
    <property type="entry name" value="CARRIER"/>
    <property type="match status" value="2"/>
</dbReference>
<evidence type="ECO:0000256" key="4">
    <source>
        <dbReference type="ARBA" id="ARBA00022553"/>
    </source>
</evidence>
<keyword evidence="8" id="KW-1185">Reference proteome</keyword>
<proteinExistence type="inferred from homology"/>
<dbReference type="Gene3D" id="1.10.1200.10">
    <property type="entry name" value="ACP-like"/>
    <property type="match status" value="2"/>
</dbReference>
<dbReference type="NCBIfam" id="NF003417">
    <property type="entry name" value="PRK04813.1"/>
    <property type="match status" value="2"/>
</dbReference>
<dbReference type="PANTHER" id="PTHR45527:SF1">
    <property type="entry name" value="FATTY ACID SYNTHASE"/>
    <property type="match status" value="1"/>
</dbReference>
<dbReference type="PROSITE" id="PS00012">
    <property type="entry name" value="PHOSPHOPANTETHEINE"/>
    <property type="match status" value="1"/>
</dbReference>
<name>A0ABT9ZKP6_9BACI</name>
<evidence type="ECO:0000313" key="7">
    <source>
        <dbReference type="EMBL" id="MDQ0232872.1"/>
    </source>
</evidence>
<dbReference type="Proteomes" id="UP001234495">
    <property type="component" value="Unassembled WGS sequence"/>
</dbReference>
<evidence type="ECO:0000256" key="3">
    <source>
        <dbReference type="ARBA" id="ARBA00022450"/>
    </source>
</evidence>
<comment type="caution">
    <text evidence="7">The sequence shown here is derived from an EMBL/GenBank/DDBJ whole genome shotgun (WGS) entry which is preliminary data.</text>
</comment>
<dbReference type="Gene3D" id="2.30.38.10">
    <property type="entry name" value="Luciferase, Domain 3"/>
    <property type="match status" value="2"/>
</dbReference>
<dbReference type="InterPro" id="IPR006162">
    <property type="entry name" value="Ppantetheine_attach_site"/>
</dbReference>
<accession>A0ABT9ZKP6</accession>
<evidence type="ECO:0000256" key="2">
    <source>
        <dbReference type="ARBA" id="ARBA00006432"/>
    </source>
</evidence>
<dbReference type="Pfam" id="PF13193">
    <property type="entry name" value="AMP-binding_C"/>
    <property type="match status" value="2"/>
</dbReference>
<dbReference type="SUPFAM" id="SSF47336">
    <property type="entry name" value="ACP-like"/>
    <property type="match status" value="2"/>
</dbReference>
<dbReference type="Gene3D" id="3.30.559.10">
    <property type="entry name" value="Chloramphenicol acetyltransferase-like domain"/>
    <property type="match status" value="2"/>
</dbReference>
<evidence type="ECO:0000256" key="5">
    <source>
        <dbReference type="ARBA" id="ARBA00023194"/>
    </source>
</evidence>
<keyword evidence="3" id="KW-0596">Phosphopantetheine</keyword>
<evidence type="ECO:0000313" key="8">
    <source>
        <dbReference type="Proteomes" id="UP001234495"/>
    </source>
</evidence>
<dbReference type="InterPro" id="IPR023213">
    <property type="entry name" value="CAT-like_dom_sf"/>
</dbReference>
<dbReference type="EMBL" id="JAUSUD010000026">
    <property type="protein sequence ID" value="MDQ0232872.1"/>
    <property type="molecule type" value="Genomic_DNA"/>
</dbReference>
<dbReference type="PANTHER" id="PTHR45527">
    <property type="entry name" value="NONRIBOSOMAL PEPTIDE SYNTHETASE"/>
    <property type="match status" value="1"/>
</dbReference>
<dbReference type="Pfam" id="PF00668">
    <property type="entry name" value="Condensation"/>
    <property type="match status" value="3"/>
</dbReference>
<dbReference type="CDD" id="cd05930">
    <property type="entry name" value="A_NRPS"/>
    <property type="match status" value="2"/>
</dbReference>
<organism evidence="7 8">
    <name type="scientific">Metabacillus malikii</name>
    <dbReference type="NCBI Taxonomy" id="1504265"/>
    <lineage>
        <taxon>Bacteria</taxon>
        <taxon>Bacillati</taxon>
        <taxon>Bacillota</taxon>
        <taxon>Bacilli</taxon>
        <taxon>Bacillales</taxon>
        <taxon>Bacillaceae</taxon>
        <taxon>Metabacillus</taxon>
    </lineage>
</organism>
<dbReference type="InterPro" id="IPR020806">
    <property type="entry name" value="PKS_PP-bd"/>
</dbReference>
<reference evidence="7 8" key="1">
    <citation type="submission" date="2023-07" db="EMBL/GenBank/DDBJ databases">
        <title>Genomic Encyclopedia of Type Strains, Phase IV (KMG-IV): sequencing the most valuable type-strain genomes for metagenomic binning, comparative biology and taxonomic classification.</title>
        <authorList>
            <person name="Goeker M."/>
        </authorList>
    </citation>
    <scope>NUCLEOTIDE SEQUENCE [LARGE SCALE GENOMIC DNA]</scope>
    <source>
        <strain evidence="7 8">DSM 29005</strain>
    </source>
</reference>
<dbReference type="InterPro" id="IPR020845">
    <property type="entry name" value="AMP-binding_CS"/>
</dbReference>
<dbReference type="RefSeq" id="WP_307345412.1">
    <property type="nucleotide sequence ID" value="NZ_JAUSUD010000026.1"/>
</dbReference>
<dbReference type="CDD" id="cd19531">
    <property type="entry name" value="LCL_NRPS-like"/>
    <property type="match status" value="2"/>
</dbReference>
<dbReference type="InterPro" id="IPR009081">
    <property type="entry name" value="PP-bd_ACP"/>
</dbReference>
<dbReference type="SUPFAM" id="SSF56801">
    <property type="entry name" value="Acetyl-CoA synthetase-like"/>
    <property type="match status" value="2"/>
</dbReference>
<dbReference type="InterPro" id="IPR000873">
    <property type="entry name" value="AMP-dep_synth/lig_dom"/>
</dbReference>
<dbReference type="SMART" id="SM00823">
    <property type="entry name" value="PKS_PP"/>
    <property type="match status" value="2"/>
</dbReference>